<dbReference type="GO" id="GO:0042578">
    <property type="term" value="F:phosphoric ester hydrolase activity"/>
    <property type="evidence" value="ECO:0007669"/>
    <property type="project" value="TreeGrafter"/>
</dbReference>
<dbReference type="GO" id="GO:0008270">
    <property type="term" value="F:zinc ion binding"/>
    <property type="evidence" value="ECO:0007669"/>
    <property type="project" value="TreeGrafter"/>
</dbReference>
<dbReference type="GO" id="GO:0005829">
    <property type="term" value="C:cytosol"/>
    <property type="evidence" value="ECO:0007669"/>
    <property type="project" value="TreeGrafter"/>
</dbReference>
<dbReference type="AlphaFoldDB" id="A0A346XRN9"/>
<evidence type="ECO:0000313" key="2">
    <source>
        <dbReference type="EMBL" id="AXV04886.1"/>
    </source>
</evidence>
<dbReference type="InterPro" id="IPR027421">
    <property type="entry name" value="DNA_pol_lamdba_lyase_dom_sf"/>
</dbReference>
<feature type="domain" description="Polymerase/histidinol phosphatase N-terminal" evidence="1">
    <location>
        <begin position="323"/>
        <end position="402"/>
    </location>
</feature>
<dbReference type="InterPro" id="IPR047967">
    <property type="entry name" value="PolX_PHP"/>
</dbReference>
<dbReference type="InterPro" id="IPR003141">
    <property type="entry name" value="Pol/His_phosphatase_N"/>
</dbReference>
<dbReference type="KEGG" id="euz:DVS28_a0178"/>
<dbReference type="SUPFAM" id="SSF89550">
    <property type="entry name" value="PHP domain-like"/>
    <property type="match status" value="1"/>
</dbReference>
<dbReference type="RefSeq" id="WP_164709753.1">
    <property type="nucleotide sequence ID" value="NZ_CP031165.1"/>
</dbReference>
<evidence type="ECO:0000259" key="1">
    <source>
        <dbReference type="SMART" id="SM00481"/>
    </source>
</evidence>
<dbReference type="InterPro" id="IPR050243">
    <property type="entry name" value="PHP_phosphatase"/>
</dbReference>
<sequence>MAVDNVDRVVNDAVADDLVEIAAILSTRRGERFRARAFRTAGRMVAALPVAVDRLGEEELRALDGVGDAVARAIRSHLSDGVSGYLARLREEEPDGFGQLVQVMGVSTKLARELSSRGVVDRAGLAALVADGGILDVPGVRERTAEVIADGLGRIDHRGAGLPVLRQARLEADRWAVALGGLPGVARAVVAGQVRRGVQQPSALELLAVCTAPIAQVAVAVCEHDGCIRTLADTGDRVDLLTSAGRHLVVHLTDERSAGSALVVATGSEAHVQVLRERGMGDVAPDEPTAYAMAGTIPVPPPLREVDGPPVPDRLVTLADLVGDGHVHTEWSGDGHDSIDVLATAAVARGYEWIALTDHAENLTMNGLTREALRRRDAAIDEARERHPDVRLLKGLELNIGLDGGLDYDEETVLGQDWCVASVHSVFQRPEPVQTDRILAAIAHPAVHAIGHPVGRLLGMRPGYRIDIHAIAQAAAETGTALEVNGSPRRLDLDAEMVAIAVAAGATLVLDSDAHRARELDYVVEAVLTAQRGGAPLHLIRNARPA</sequence>
<organism evidence="2 3">
    <name type="scientific">Euzebya pacifica</name>
    <dbReference type="NCBI Taxonomy" id="1608957"/>
    <lineage>
        <taxon>Bacteria</taxon>
        <taxon>Bacillati</taxon>
        <taxon>Actinomycetota</taxon>
        <taxon>Nitriliruptoria</taxon>
        <taxon>Euzebyales</taxon>
    </lineage>
</organism>
<dbReference type="InterPro" id="IPR016195">
    <property type="entry name" value="Pol/histidinol_Pase-like"/>
</dbReference>
<dbReference type="InterPro" id="IPR004013">
    <property type="entry name" value="PHP_dom"/>
</dbReference>
<protein>
    <submittedName>
        <fullName evidence="2">DNA-dependent DNA polymerase beta chain</fullName>
    </submittedName>
</protein>
<dbReference type="Pfam" id="PF02811">
    <property type="entry name" value="PHP"/>
    <property type="match status" value="1"/>
</dbReference>
<dbReference type="SMART" id="SM00481">
    <property type="entry name" value="POLIIIAc"/>
    <property type="match status" value="1"/>
</dbReference>
<proteinExistence type="predicted"/>
<dbReference type="PANTHER" id="PTHR36928:SF1">
    <property type="entry name" value="PHOSPHATASE YCDX-RELATED"/>
    <property type="match status" value="1"/>
</dbReference>
<dbReference type="Gene3D" id="1.10.150.110">
    <property type="entry name" value="DNA polymerase beta, N-terminal domain-like"/>
    <property type="match status" value="1"/>
</dbReference>
<reference evidence="2 3" key="1">
    <citation type="submission" date="2018-09" db="EMBL/GenBank/DDBJ databases">
        <title>Complete genome sequence of Euzebya sp. DY32-46 isolated from seawater of Pacific Ocean.</title>
        <authorList>
            <person name="Xu L."/>
            <person name="Wu Y.-H."/>
            <person name="Xu X.-W."/>
        </authorList>
    </citation>
    <scope>NUCLEOTIDE SEQUENCE [LARGE SCALE GENOMIC DNA]</scope>
    <source>
        <strain evidence="2 3">DY32-46</strain>
    </source>
</reference>
<name>A0A346XRN9_9ACTN</name>
<dbReference type="Proteomes" id="UP000264006">
    <property type="component" value="Chromosome"/>
</dbReference>
<gene>
    <name evidence="2" type="ORF">DVS28_a0178</name>
</gene>
<dbReference type="SUPFAM" id="SSF47802">
    <property type="entry name" value="DNA polymerase beta, N-terminal domain-like"/>
    <property type="match status" value="1"/>
</dbReference>
<accession>A0A346XRN9</accession>
<dbReference type="PANTHER" id="PTHR36928">
    <property type="entry name" value="PHOSPHATASE YCDX-RELATED"/>
    <property type="match status" value="1"/>
</dbReference>
<dbReference type="Pfam" id="PF14716">
    <property type="entry name" value="HHH_8"/>
    <property type="match status" value="1"/>
</dbReference>
<dbReference type="EMBL" id="CP031165">
    <property type="protein sequence ID" value="AXV04886.1"/>
    <property type="molecule type" value="Genomic_DNA"/>
</dbReference>
<dbReference type="InterPro" id="IPR010996">
    <property type="entry name" value="HHH_MUS81"/>
</dbReference>
<dbReference type="Gene3D" id="3.20.20.140">
    <property type="entry name" value="Metal-dependent hydrolases"/>
    <property type="match status" value="1"/>
</dbReference>
<dbReference type="CDD" id="cd07436">
    <property type="entry name" value="PHP_PolX"/>
    <property type="match status" value="1"/>
</dbReference>
<keyword evidence="3" id="KW-1185">Reference proteome</keyword>
<evidence type="ECO:0000313" key="3">
    <source>
        <dbReference type="Proteomes" id="UP000264006"/>
    </source>
</evidence>